<reference evidence="5 6" key="1">
    <citation type="submission" date="2023-04" db="EMBL/GenBank/DDBJ databases">
        <title>Spirochaete genome identified in red abalone sample constitutes a novel genus.</title>
        <authorList>
            <person name="Sharma S.P."/>
            <person name="Purcell C.M."/>
            <person name="Hyde J.R."/>
            <person name="Severin A.J."/>
        </authorList>
    </citation>
    <scope>NUCLEOTIDE SEQUENCE [LARGE SCALE GENOMIC DNA]</scope>
    <source>
        <strain evidence="5 6">SP-2023</strain>
    </source>
</reference>
<feature type="domain" description="ABC transporter" evidence="4">
    <location>
        <begin position="13"/>
        <end position="246"/>
    </location>
</feature>
<dbReference type="InterPro" id="IPR003593">
    <property type="entry name" value="AAA+_ATPase"/>
</dbReference>
<dbReference type="PROSITE" id="PS00211">
    <property type="entry name" value="ABC_TRANSPORTER_1"/>
    <property type="match status" value="1"/>
</dbReference>
<dbReference type="InterPro" id="IPR050166">
    <property type="entry name" value="ABC_transporter_ATP-bind"/>
</dbReference>
<dbReference type="PANTHER" id="PTHR42788">
    <property type="entry name" value="TAURINE IMPORT ATP-BINDING PROTEIN-RELATED"/>
    <property type="match status" value="1"/>
</dbReference>
<organism evidence="5 6">
    <name type="scientific">Candidatus Haliotispira prima</name>
    <dbReference type="NCBI Taxonomy" id="3034016"/>
    <lineage>
        <taxon>Bacteria</taxon>
        <taxon>Pseudomonadati</taxon>
        <taxon>Spirochaetota</taxon>
        <taxon>Spirochaetia</taxon>
        <taxon>Spirochaetales</taxon>
        <taxon>Spirochaetaceae</taxon>
        <taxon>Candidatus Haliotispira</taxon>
    </lineage>
</organism>
<dbReference type="SUPFAM" id="SSF52540">
    <property type="entry name" value="P-loop containing nucleoside triphosphate hydrolases"/>
    <property type="match status" value="1"/>
</dbReference>
<dbReference type="GO" id="GO:0005524">
    <property type="term" value="F:ATP binding"/>
    <property type="evidence" value="ECO:0007669"/>
    <property type="project" value="UniProtKB-KW"/>
</dbReference>
<proteinExistence type="predicted"/>
<name>A0ABY8MHK2_9SPIO</name>
<dbReference type="SMART" id="SM00382">
    <property type="entry name" value="AAA"/>
    <property type="match status" value="1"/>
</dbReference>
<dbReference type="InterPro" id="IPR017871">
    <property type="entry name" value="ABC_transporter-like_CS"/>
</dbReference>
<dbReference type="CDD" id="cd03293">
    <property type="entry name" value="ABC_NrtD_SsuB_transporters"/>
    <property type="match status" value="1"/>
</dbReference>
<protein>
    <submittedName>
        <fullName evidence="5">ABC transporter ATP-binding protein</fullName>
    </submittedName>
</protein>
<evidence type="ECO:0000256" key="2">
    <source>
        <dbReference type="ARBA" id="ARBA00022741"/>
    </source>
</evidence>
<accession>A0ABY8MHK2</accession>
<keyword evidence="3 5" id="KW-0067">ATP-binding</keyword>
<dbReference type="RefSeq" id="WP_326926991.1">
    <property type="nucleotide sequence ID" value="NZ_CP123443.1"/>
</dbReference>
<dbReference type="Proteomes" id="UP001228690">
    <property type="component" value="Chromosome"/>
</dbReference>
<dbReference type="Gene3D" id="3.40.50.300">
    <property type="entry name" value="P-loop containing nucleotide triphosphate hydrolases"/>
    <property type="match status" value="1"/>
</dbReference>
<evidence type="ECO:0000256" key="3">
    <source>
        <dbReference type="ARBA" id="ARBA00022840"/>
    </source>
</evidence>
<sequence length="251" mass="28450">MNEVGGGAAFPALELCHLCKSFGALEVVQNLSLKLPEHRTLALIGPSGCGKSTVLNLVSGLDPEYGGKIRLFGRELSRESGRKTGTNPHVGYMLQKDLLLPWRNIEQNVLLPRELRHLPMHSRARTEELFALFGLESFRKAYPSQLSGGMRQRANLLRTYTIKSDLLLLDEPFGALDALTRQSLQYWFLRMNREHPRSILFVTHDIREAILLADQVMVLSMRPCREVTCFDVRSIERSAELEQEIFSCLDV</sequence>
<keyword evidence="6" id="KW-1185">Reference proteome</keyword>
<dbReference type="InterPro" id="IPR027417">
    <property type="entry name" value="P-loop_NTPase"/>
</dbReference>
<evidence type="ECO:0000313" key="5">
    <source>
        <dbReference type="EMBL" id="WGK68805.1"/>
    </source>
</evidence>
<dbReference type="Pfam" id="PF00005">
    <property type="entry name" value="ABC_tran"/>
    <property type="match status" value="1"/>
</dbReference>
<evidence type="ECO:0000313" key="6">
    <source>
        <dbReference type="Proteomes" id="UP001228690"/>
    </source>
</evidence>
<dbReference type="PANTHER" id="PTHR42788:SF2">
    <property type="entry name" value="ABC TRANSPORTER ATP-BINDING PROTEIN"/>
    <property type="match status" value="1"/>
</dbReference>
<dbReference type="InterPro" id="IPR003439">
    <property type="entry name" value="ABC_transporter-like_ATP-bd"/>
</dbReference>
<keyword evidence="1" id="KW-0813">Transport</keyword>
<gene>
    <name evidence="5" type="ORF">P0082_09995</name>
</gene>
<keyword evidence="2" id="KW-0547">Nucleotide-binding</keyword>
<dbReference type="EMBL" id="CP123443">
    <property type="protein sequence ID" value="WGK68805.1"/>
    <property type="molecule type" value="Genomic_DNA"/>
</dbReference>
<evidence type="ECO:0000256" key="1">
    <source>
        <dbReference type="ARBA" id="ARBA00022448"/>
    </source>
</evidence>
<evidence type="ECO:0000259" key="4">
    <source>
        <dbReference type="PROSITE" id="PS50893"/>
    </source>
</evidence>
<dbReference type="PROSITE" id="PS50893">
    <property type="entry name" value="ABC_TRANSPORTER_2"/>
    <property type="match status" value="1"/>
</dbReference>